<dbReference type="EMBL" id="NARP01000012">
    <property type="protein sequence ID" value="OTP99965.1"/>
    <property type="molecule type" value="Genomic_DNA"/>
</dbReference>
<evidence type="ECO:0000313" key="3">
    <source>
        <dbReference type="Proteomes" id="UP000194800"/>
    </source>
</evidence>
<evidence type="ECO:0000313" key="1">
    <source>
        <dbReference type="EMBL" id="OTP99965.1"/>
    </source>
</evidence>
<evidence type="ECO:0000313" key="2">
    <source>
        <dbReference type="EMBL" id="OTQ11930.1"/>
    </source>
</evidence>
<protein>
    <submittedName>
        <fullName evidence="1">Uncharacterized protein</fullName>
    </submittedName>
</protein>
<dbReference type="Proteomes" id="UP000194977">
    <property type="component" value="Unassembled WGS sequence"/>
</dbReference>
<reference evidence="3 4" key="1">
    <citation type="submission" date="2017-03" db="EMBL/GenBank/DDBJ databases">
        <title>Comparative genomics of honeybee gut symbionts reveal geographically distinct and subgroup specific antibiotic resistance.</title>
        <authorList>
            <person name="Ludvigsen J."/>
            <person name="Porcellato D."/>
            <person name="Labee-Lund T.M."/>
            <person name="Amdam G.V."/>
            <person name="Rudi K."/>
        </authorList>
    </citation>
    <scope>NUCLEOTIDE SEQUENCE [LARGE SCALE GENOMIC DNA]</scope>
    <source>
        <strain evidence="1 4">A-7-12</strain>
        <strain evidence="2 3">A-9-12</strain>
    </source>
</reference>
<sequence>MGNRKRVNISLIKNSYFDARVILIDQTEPYTGAFVVIFRRDTNETYKTLCINGLDQNKWVNEAKKFIMQLNIPIDWKRPHRYCIAIFAKRTIIESSFLVNINRESDTRQILHGITASRCVLIKKANKLSFEEKIQLFTLKDWEKKQYSYEDIYHGLYARKYLYKRLYHREKFKKYYLEFDKQLQDLFDRDLGNKEMSDILYSELIFSD</sequence>
<keyword evidence="3" id="KW-1185">Reference proteome</keyword>
<dbReference type="Proteomes" id="UP000194800">
    <property type="component" value="Unassembled WGS sequence"/>
</dbReference>
<accession>A0A242NIP0</accession>
<dbReference type="EMBL" id="NART01000001">
    <property type="protein sequence ID" value="OTQ11930.1"/>
    <property type="molecule type" value="Genomic_DNA"/>
</dbReference>
<organism evidence="1 4">
    <name type="scientific">Gilliamella apicola</name>
    <dbReference type="NCBI Taxonomy" id="1196095"/>
    <lineage>
        <taxon>Bacteria</taxon>
        <taxon>Pseudomonadati</taxon>
        <taxon>Pseudomonadota</taxon>
        <taxon>Gammaproteobacteria</taxon>
        <taxon>Orbales</taxon>
        <taxon>Orbaceae</taxon>
        <taxon>Gilliamella</taxon>
    </lineage>
</organism>
<evidence type="ECO:0000313" key="4">
    <source>
        <dbReference type="Proteomes" id="UP000194977"/>
    </source>
</evidence>
<comment type="caution">
    <text evidence="1">The sequence shown here is derived from an EMBL/GenBank/DDBJ whole genome shotgun (WGS) entry which is preliminary data.</text>
</comment>
<dbReference type="AlphaFoldDB" id="A0A242NIP0"/>
<gene>
    <name evidence="2" type="ORF">B6C91_00120</name>
    <name evidence="1" type="ORF">B6D08_05810</name>
</gene>
<name>A0A242NIP0_9GAMM</name>
<dbReference type="RefSeq" id="WP_086272792.1">
    <property type="nucleotide sequence ID" value="NZ_CAMLEZ010000003.1"/>
</dbReference>
<proteinExistence type="predicted"/>